<dbReference type="RefSeq" id="WP_143231806.1">
    <property type="nucleotide sequence ID" value="NZ_CAUPFC010000017.1"/>
</dbReference>
<accession>A0AAW9HKD9</accession>
<dbReference type="Proteomes" id="UP001288320">
    <property type="component" value="Unassembled WGS sequence"/>
</dbReference>
<evidence type="ECO:0000313" key="3">
    <source>
        <dbReference type="EMBL" id="MDY5145784.1"/>
    </source>
</evidence>
<reference evidence="2 4" key="1">
    <citation type="submission" date="2023-10" db="EMBL/GenBank/DDBJ databases">
        <title>Whole Genome based description of the genera Actinobaculum and Actinotignum reveals a complex phylogenetic relationship within the species included in the genus Actinotignum.</title>
        <authorList>
            <person name="Jensen C.S."/>
            <person name="Dargis R."/>
            <person name="Kemp M."/>
            <person name="Christensen J.J."/>
        </authorList>
    </citation>
    <scope>NUCLEOTIDE SEQUENCE</scope>
    <source>
        <strain evidence="3 4">SLA_B089</strain>
        <strain evidence="2">SLA_B245</strain>
    </source>
</reference>
<dbReference type="GeneID" id="92813511"/>
<feature type="domain" description="Fido" evidence="1">
    <location>
        <begin position="119"/>
        <end position="260"/>
    </location>
</feature>
<gene>
    <name evidence="2" type="ORF">R6G74_06435</name>
    <name evidence="3" type="ORF">R6P33_01935</name>
</gene>
<dbReference type="SUPFAM" id="SSF140931">
    <property type="entry name" value="Fic-like"/>
    <property type="match status" value="1"/>
</dbReference>
<evidence type="ECO:0000313" key="4">
    <source>
        <dbReference type="Proteomes" id="UP001284901"/>
    </source>
</evidence>
<organism evidence="2 5">
    <name type="scientific">Actinotignum timonense</name>
    <dbReference type="NCBI Taxonomy" id="1870995"/>
    <lineage>
        <taxon>Bacteria</taxon>
        <taxon>Bacillati</taxon>
        <taxon>Actinomycetota</taxon>
        <taxon>Actinomycetes</taxon>
        <taxon>Actinomycetales</taxon>
        <taxon>Actinomycetaceae</taxon>
        <taxon>Actinotignum</taxon>
    </lineage>
</organism>
<dbReference type="AlphaFoldDB" id="A0AAW9HKD9"/>
<proteinExistence type="predicted"/>
<keyword evidence="4" id="KW-1185">Reference proteome</keyword>
<sequence>MMSRYSLGSRQYRGYDDAATGQSDSVGDDSAVFLLPAPAAPAIAPRTPEKAVERFAYLTSGHVWSMATLEGKTMILPEIVTLIEERPLPGQKRSDEDVAAMVSAHELVANLVRAGLFRMDEDTQNRIHRTLTYHSLIDSGVFRGEGAVRGEHGNVDVAGTHYQAPQDPAALHAIFTASLARLDDSDPLRSAVQFFATSTLAQYYFDGNKRTARLMASGYLMTHGYDAIAIPAAYFEEYQDALRELFLSRDIGPIAELIYRGARELG</sequence>
<name>A0AAW9HKD9_9ACTO</name>
<dbReference type="InterPro" id="IPR003812">
    <property type="entry name" value="Fido"/>
</dbReference>
<dbReference type="Gene3D" id="1.10.3290.10">
    <property type="entry name" value="Fido-like domain"/>
    <property type="match status" value="1"/>
</dbReference>
<dbReference type="EMBL" id="JAWNFV010000012">
    <property type="protein sequence ID" value="MDY5140946.1"/>
    <property type="molecule type" value="Genomic_DNA"/>
</dbReference>
<dbReference type="InterPro" id="IPR036597">
    <property type="entry name" value="Fido-like_dom_sf"/>
</dbReference>
<evidence type="ECO:0000313" key="5">
    <source>
        <dbReference type="Proteomes" id="UP001288320"/>
    </source>
</evidence>
<dbReference type="PROSITE" id="PS51459">
    <property type="entry name" value="FIDO"/>
    <property type="match status" value="1"/>
</dbReference>
<evidence type="ECO:0000259" key="1">
    <source>
        <dbReference type="PROSITE" id="PS51459"/>
    </source>
</evidence>
<dbReference type="Proteomes" id="UP001284901">
    <property type="component" value="Unassembled WGS sequence"/>
</dbReference>
<protein>
    <submittedName>
        <fullName evidence="2">Fic family protein</fullName>
    </submittedName>
</protein>
<dbReference type="EMBL" id="JAWNFY010000004">
    <property type="protein sequence ID" value="MDY5145784.1"/>
    <property type="molecule type" value="Genomic_DNA"/>
</dbReference>
<evidence type="ECO:0000313" key="2">
    <source>
        <dbReference type="EMBL" id="MDY5140946.1"/>
    </source>
</evidence>
<comment type="caution">
    <text evidence="2">The sequence shown here is derived from an EMBL/GenBank/DDBJ whole genome shotgun (WGS) entry which is preliminary data.</text>
</comment>